<evidence type="ECO:0000313" key="12">
    <source>
        <dbReference type="EMBL" id="OGY18932.1"/>
    </source>
</evidence>
<comment type="caution">
    <text evidence="12">The sequence shown here is derived from an EMBL/GenBank/DDBJ whole genome shotgun (WGS) entry which is preliminary data.</text>
</comment>
<comment type="similarity">
    <text evidence="11">Belongs to the RtcB family.</text>
</comment>
<keyword evidence="1 11" id="KW-0436">Ligase</keyword>
<keyword evidence="2 10" id="KW-0479">Metal-binding</keyword>
<feature type="binding site" evidence="9">
    <location>
        <begin position="377"/>
        <end position="380"/>
    </location>
    <ligand>
        <name>GMP</name>
        <dbReference type="ChEBI" id="CHEBI:58115"/>
    </ligand>
</feature>
<dbReference type="SUPFAM" id="SSF103365">
    <property type="entry name" value="Hypothetical protein PH1602"/>
    <property type="match status" value="1"/>
</dbReference>
<evidence type="ECO:0000256" key="9">
    <source>
        <dbReference type="PIRSR" id="PIRSR601233-2"/>
    </source>
</evidence>
<dbReference type="GO" id="GO:0170057">
    <property type="term" value="F:RNA ligase (GTP) activity"/>
    <property type="evidence" value="ECO:0007669"/>
    <property type="project" value="UniProtKB-EC"/>
</dbReference>
<keyword evidence="4" id="KW-0692">RNA repair</keyword>
<proteinExistence type="inferred from homology"/>
<feature type="binding site" evidence="9">
    <location>
        <begin position="181"/>
        <end position="185"/>
    </location>
    <ligand>
        <name>GMP</name>
        <dbReference type="ChEBI" id="CHEBI:58115"/>
    </ligand>
</feature>
<dbReference type="EC" id="6.5.1.-" evidence="11"/>
<evidence type="ECO:0000313" key="13">
    <source>
        <dbReference type="Proteomes" id="UP000179233"/>
    </source>
</evidence>
<reference evidence="12 13" key="1">
    <citation type="journal article" date="2016" name="Nat. Commun.">
        <title>Thousands of microbial genomes shed light on interconnected biogeochemical processes in an aquifer system.</title>
        <authorList>
            <person name="Anantharaman K."/>
            <person name="Brown C.T."/>
            <person name="Hug L.A."/>
            <person name="Sharon I."/>
            <person name="Castelle C.J."/>
            <person name="Probst A.J."/>
            <person name="Thomas B.C."/>
            <person name="Singh A."/>
            <person name="Wilkins M.J."/>
            <person name="Karaoz U."/>
            <person name="Brodie E.L."/>
            <person name="Williams K.H."/>
            <person name="Hubbard S.S."/>
            <person name="Banfield J.F."/>
        </authorList>
    </citation>
    <scope>NUCLEOTIDE SEQUENCE [LARGE SCALE GENOMIC DNA]</scope>
</reference>
<evidence type="ECO:0000256" key="11">
    <source>
        <dbReference type="RuleBase" id="RU371113"/>
    </source>
</evidence>
<dbReference type="InterPro" id="IPR036025">
    <property type="entry name" value="RtcB-like_sf"/>
</dbReference>
<keyword evidence="3 9" id="KW-0547">Nucleotide-binding</keyword>
<dbReference type="GO" id="GO:0006396">
    <property type="term" value="P:RNA processing"/>
    <property type="evidence" value="ECO:0007669"/>
    <property type="project" value="InterPro"/>
</dbReference>
<evidence type="ECO:0000256" key="8">
    <source>
        <dbReference type="PIRSR" id="PIRSR601233-1"/>
    </source>
</evidence>
<comment type="cofactor">
    <cofactor evidence="10 11">
        <name>Mn(2+)</name>
        <dbReference type="ChEBI" id="CHEBI:29035"/>
    </cofactor>
    <text evidence="10 11">Binds 2 manganese ions per subunit.</text>
</comment>
<feature type="binding site" evidence="9">
    <location>
        <position position="450"/>
    </location>
    <ligand>
        <name>GMP</name>
        <dbReference type="ChEBI" id="CHEBI:58115"/>
    </ligand>
</feature>
<sequence length="452" mass="49842">MQADAVFYAKEEMLPQVTKDRSLLQLMQTAMLPRLLSPVVAMPDMHEGYGIPVGGIMVGDGLVSAGCVGMDINCGVRLLTTGLEYDPKIFSREVLLELVLILERAIPIGLGGEYTSEHSHLALDKIVFDGVKHLASAGYATDEDIEHTEEEGRITGAAVIALSDRALKRARLQLGTLGSGNHFMELERVSHIFEPEIAKTFGLHENQLCFMIHSGSRALGHQTCLDYVGKFFPKEHEWGIEVPNRELASLPVETKEGADYLSAMHGAINFAFANRQMMTHKFRSMFTGFMKSKGIAADVRLVYDVAHNSAKWEMHRDKRVLVHRKGATRALPAGHPDNPKQFARTGHPAFVPGNMATGSYVLVGTPEAVKTYYSVNHGAGRAMSRTEAKQTISKQEFEKEMGEVVYNKPFRVISDEAPAAYKDLDLVIRTLEEAGITKRVARLVPLAVIKGD</sequence>
<dbReference type="Gene3D" id="3.90.1860.10">
    <property type="entry name" value="tRNA-splicing ligase RtcB"/>
    <property type="match status" value="1"/>
</dbReference>
<feature type="binding site" evidence="9">
    <location>
        <begin position="307"/>
        <end position="308"/>
    </location>
    <ligand>
        <name>GMP</name>
        <dbReference type="ChEBI" id="CHEBI:58115"/>
    </ligand>
</feature>
<feature type="binding site" evidence="9">
    <location>
        <position position="359"/>
    </location>
    <ligand>
        <name>GMP</name>
        <dbReference type="ChEBI" id="CHEBI:58115"/>
    </ligand>
</feature>
<dbReference type="EMBL" id="MHCJ01000003">
    <property type="protein sequence ID" value="OGY18932.1"/>
    <property type="molecule type" value="Genomic_DNA"/>
</dbReference>
<feature type="binding site" evidence="10">
    <location>
        <position position="182"/>
    </location>
    <ligand>
        <name>Mn(2+)</name>
        <dbReference type="ChEBI" id="CHEBI:29035"/>
        <label>1</label>
    </ligand>
</feature>
<evidence type="ECO:0000256" key="6">
    <source>
        <dbReference type="ARBA" id="ARBA00023211"/>
    </source>
</evidence>
<organism evidence="12 13">
    <name type="scientific">Candidatus Chisholmbacteria bacterium RIFCSPHIGHO2_01_FULL_52_32</name>
    <dbReference type="NCBI Taxonomy" id="1797591"/>
    <lineage>
        <taxon>Bacteria</taxon>
        <taxon>Candidatus Chisholmiibacteriota</taxon>
    </lineage>
</organism>
<dbReference type="GO" id="GO:0042245">
    <property type="term" value="P:RNA repair"/>
    <property type="evidence" value="ECO:0007669"/>
    <property type="project" value="UniProtKB-KW"/>
</dbReference>
<protein>
    <recommendedName>
        <fullName evidence="11">tRNA-splicing ligase RtcB</fullName>
        <ecNumber evidence="11">6.5.1.-</ecNumber>
    </recommendedName>
</protein>
<dbReference type="AlphaFoldDB" id="A0A1G1VU76"/>
<evidence type="ECO:0000256" key="3">
    <source>
        <dbReference type="ARBA" id="ARBA00022741"/>
    </source>
</evidence>
<feature type="binding site" evidence="9">
    <location>
        <begin position="352"/>
        <end position="355"/>
    </location>
    <ligand>
        <name>GMP</name>
        <dbReference type="ChEBI" id="CHEBI:58115"/>
    </ligand>
</feature>
<evidence type="ECO:0000256" key="1">
    <source>
        <dbReference type="ARBA" id="ARBA00022598"/>
    </source>
</evidence>
<evidence type="ECO:0000256" key="5">
    <source>
        <dbReference type="ARBA" id="ARBA00023134"/>
    </source>
</evidence>
<dbReference type="InterPro" id="IPR001233">
    <property type="entry name" value="RtcB"/>
</dbReference>
<evidence type="ECO:0000256" key="2">
    <source>
        <dbReference type="ARBA" id="ARBA00022723"/>
    </source>
</evidence>
<evidence type="ECO:0000256" key="10">
    <source>
        <dbReference type="PIRSR" id="PIRSR601233-3"/>
    </source>
</evidence>
<dbReference type="Proteomes" id="UP000179233">
    <property type="component" value="Unassembled WGS sequence"/>
</dbReference>
<comment type="subunit">
    <text evidence="11">Monomer.</text>
</comment>
<accession>A0A1G1VU76</accession>
<evidence type="ECO:0000256" key="4">
    <source>
        <dbReference type="ARBA" id="ARBA00022800"/>
    </source>
</evidence>
<feature type="binding site" evidence="10">
    <location>
        <position position="307"/>
    </location>
    <ligand>
        <name>Mn(2+)</name>
        <dbReference type="ChEBI" id="CHEBI:29035"/>
        <label>2</label>
    </ligand>
</feature>
<feature type="active site" description="GMP-histidine intermediate" evidence="8">
    <location>
        <position position="377"/>
    </location>
</feature>
<evidence type="ECO:0000256" key="7">
    <source>
        <dbReference type="ARBA" id="ARBA00047746"/>
    </source>
</evidence>
<dbReference type="PANTHER" id="PTHR11118:SF1">
    <property type="entry name" value="RNA-SPLICING LIGASE RTCB HOMOLOG"/>
    <property type="match status" value="1"/>
</dbReference>
<feature type="binding site" evidence="10">
    <location>
        <position position="71"/>
    </location>
    <ligand>
        <name>Mn(2+)</name>
        <dbReference type="ChEBI" id="CHEBI:29035"/>
        <label>1</label>
    </ligand>
</feature>
<dbReference type="GO" id="GO:0003972">
    <property type="term" value="F:RNA ligase (ATP) activity"/>
    <property type="evidence" value="ECO:0007669"/>
    <property type="project" value="TreeGrafter"/>
</dbReference>
<dbReference type="Pfam" id="PF01139">
    <property type="entry name" value="RtcB"/>
    <property type="match status" value="1"/>
</dbReference>
<feature type="binding site" evidence="10">
    <location>
        <position position="213"/>
    </location>
    <ligand>
        <name>Mn(2+)</name>
        <dbReference type="ChEBI" id="CHEBI:29035"/>
        <label>2</label>
    </ligand>
</feature>
<dbReference type="PANTHER" id="PTHR11118">
    <property type="entry name" value="RNA-SPLICING LIGASE RTCB HOMOLOG"/>
    <property type="match status" value="1"/>
</dbReference>
<dbReference type="GO" id="GO:0046872">
    <property type="term" value="F:metal ion binding"/>
    <property type="evidence" value="ECO:0007669"/>
    <property type="project" value="UniProtKB-UniRule"/>
</dbReference>
<keyword evidence="5 9" id="KW-0342">GTP-binding</keyword>
<name>A0A1G1VU76_9BACT</name>
<keyword evidence="6 10" id="KW-0464">Manganese</keyword>
<dbReference type="GO" id="GO:0005525">
    <property type="term" value="F:GTP binding"/>
    <property type="evidence" value="ECO:0007669"/>
    <property type="project" value="UniProtKB-KW"/>
</dbReference>
<comment type="catalytic activity">
    <reaction evidence="7">
        <text>a 3'-end 3'-phospho-ribonucleotide-RNA + a 5'-end dephospho-ribonucleoside-RNA + GTP = a ribonucleotidyl-ribonucleotide-RNA + GMP + diphosphate</text>
        <dbReference type="Rhea" id="RHEA:68076"/>
        <dbReference type="Rhea" id="RHEA-COMP:10463"/>
        <dbReference type="Rhea" id="RHEA-COMP:13936"/>
        <dbReference type="Rhea" id="RHEA-COMP:17355"/>
        <dbReference type="ChEBI" id="CHEBI:33019"/>
        <dbReference type="ChEBI" id="CHEBI:37565"/>
        <dbReference type="ChEBI" id="CHEBI:58115"/>
        <dbReference type="ChEBI" id="CHEBI:83062"/>
        <dbReference type="ChEBI" id="CHEBI:138284"/>
        <dbReference type="ChEBI" id="CHEBI:173118"/>
        <dbReference type="EC" id="6.5.1.8"/>
    </reaction>
</comment>
<gene>
    <name evidence="11" type="primary">rtcB</name>
    <name evidence="12" type="ORF">A2786_03830</name>
</gene>